<evidence type="ECO:0000259" key="23">
    <source>
        <dbReference type="PROSITE" id="PS50280"/>
    </source>
</evidence>
<evidence type="ECO:0000256" key="1">
    <source>
        <dbReference type="ARBA" id="ARBA00004123"/>
    </source>
</evidence>
<evidence type="ECO:0000256" key="12">
    <source>
        <dbReference type="ARBA" id="ARBA00022833"/>
    </source>
</evidence>
<comment type="caution">
    <text evidence="26">The sequence shown here is derived from an EMBL/GenBank/DDBJ whole genome shotgun (WGS) entry which is preliminary data.</text>
</comment>
<dbReference type="FunFam" id="2.170.270.10:FF:000008">
    <property type="entry name" value="Histone-lysine N-methyltransferase"/>
    <property type="match status" value="1"/>
</dbReference>
<evidence type="ECO:0000256" key="8">
    <source>
        <dbReference type="ARBA" id="ARBA00022691"/>
    </source>
</evidence>
<keyword evidence="5" id="KW-0678">Repressor</keyword>
<dbReference type="GO" id="GO:0046974">
    <property type="term" value="F:histone H3K9 methyltransferase activity"/>
    <property type="evidence" value="ECO:0007669"/>
    <property type="project" value="InterPro"/>
</dbReference>
<feature type="transmembrane region" description="Helical" evidence="21">
    <location>
        <begin position="225"/>
        <end position="246"/>
    </location>
</feature>
<dbReference type="PROSITE" id="PS51579">
    <property type="entry name" value="SAM_MT43_SUVAR39_3"/>
    <property type="match status" value="1"/>
</dbReference>
<gene>
    <name evidence="26" type="ORF">IRJ41_019682</name>
</gene>
<evidence type="ECO:0000256" key="15">
    <source>
        <dbReference type="ARBA" id="ARBA00023015"/>
    </source>
</evidence>
<keyword evidence="10" id="KW-0479">Metal-binding</keyword>
<keyword evidence="19" id="KW-0131">Cell cycle</keyword>
<evidence type="ECO:0000256" key="14">
    <source>
        <dbReference type="ARBA" id="ARBA00022989"/>
    </source>
</evidence>
<evidence type="ECO:0000256" key="3">
    <source>
        <dbReference type="ARBA" id="ARBA00004584"/>
    </source>
</evidence>
<keyword evidence="13" id="KW-0156">Chromatin regulator</keyword>
<dbReference type="InterPro" id="IPR046341">
    <property type="entry name" value="SET_dom_sf"/>
</dbReference>
<dbReference type="Gene3D" id="2.170.270.10">
    <property type="entry name" value="SET domain"/>
    <property type="match status" value="1"/>
</dbReference>
<name>A0A9W7TK05_TRIRA</name>
<dbReference type="Pfam" id="PF05033">
    <property type="entry name" value="Pre-SET"/>
    <property type="match status" value="1"/>
</dbReference>
<evidence type="ECO:0000256" key="4">
    <source>
        <dbReference type="ARBA" id="ARBA00022454"/>
    </source>
</evidence>
<dbReference type="SUPFAM" id="SSF82199">
    <property type="entry name" value="SET domain"/>
    <property type="match status" value="1"/>
</dbReference>
<protein>
    <submittedName>
        <fullName evidence="26">Histone-lysine N-methyltransferase SUV39H1-A</fullName>
    </submittedName>
</protein>
<keyword evidence="27" id="KW-1185">Reference proteome</keyword>
<dbReference type="InterPro" id="IPR016197">
    <property type="entry name" value="Chromo-like_dom_sf"/>
</dbReference>
<evidence type="ECO:0000313" key="26">
    <source>
        <dbReference type="EMBL" id="KAI7797798.1"/>
    </source>
</evidence>
<feature type="domain" description="Pre-SET" evidence="24">
    <location>
        <begin position="520"/>
        <end position="581"/>
    </location>
</feature>
<evidence type="ECO:0000256" key="21">
    <source>
        <dbReference type="SAM" id="Phobius"/>
    </source>
</evidence>
<comment type="subcellular location">
    <subcellularLocation>
        <location evidence="3">Chromosome</location>
        <location evidence="3">Centromere</location>
    </subcellularLocation>
    <subcellularLocation>
        <location evidence="2">Membrane</location>
        <topology evidence="2">Multi-pass membrane protein</topology>
    </subcellularLocation>
    <subcellularLocation>
        <location evidence="1">Nucleus</location>
    </subcellularLocation>
</comment>
<dbReference type="PROSITE" id="PS50013">
    <property type="entry name" value="CHROMO_2"/>
    <property type="match status" value="1"/>
</dbReference>
<evidence type="ECO:0000256" key="6">
    <source>
        <dbReference type="ARBA" id="ARBA00022603"/>
    </source>
</evidence>
<evidence type="ECO:0000256" key="5">
    <source>
        <dbReference type="ARBA" id="ARBA00022491"/>
    </source>
</evidence>
<keyword evidence="4" id="KW-0158">Chromosome</keyword>
<keyword evidence="8" id="KW-0949">S-adenosyl-L-methionine</keyword>
<dbReference type="SMART" id="SM00298">
    <property type="entry name" value="CHROMO"/>
    <property type="match status" value="1"/>
</dbReference>
<dbReference type="SMART" id="SM00468">
    <property type="entry name" value="PreSET"/>
    <property type="match status" value="1"/>
</dbReference>
<feature type="transmembrane region" description="Helical" evidence="21">
    <location>
        <begin position="152"/>
        <end position="172"/>
    </location>
</feature>
<evidence type="ECO:0000256" key="10">
    <source>
        <dbReference type="ARBA" id="ARBA00022723"/>
    </source>
</evidence>
<dbReference type="Proteomes" id="UP001059041">
    <property type="component" value="Linkage Group LG17"/>
</dbReference>
<feature type="domain" description="Chromo" evidence="22">
    <location>
        <begin position="375"/>
        <end position="443"/>
    </location>
</feature>
<keyword evidence="9 21" id="KW-0812">Transmembrane</keyword>
<dbReference type="SUPFAM" id="SSF54160">
    <property type="entry name" value="Chromo domain-like"/>
    <property type="match status" value="1"/>
</dbReference>
<keyword evidence="16 21" id="KW-0472">Membrane</keyword>
<keyword evidence="15" id="KW-0805">Transcription regulation</keyword>
<dbReference type="PROSITE" id="PS50867">
    <property type="entry name" value="PRE_SET"/>
    <property type="match status" value="1"/>
</dbReference>
<evidence type="ECO:0000259" key="22">
    <source>
        <dbReference type="PROSITE" id="PS50013"/>
    </source>
</evidence>
<dbReference type="InterPro" id="IPR003616">
    <property type="entry name" value="Post-SET_dom"/>
</dbReference>
<keyword evidence="7" id="KW-0808">Transferase</keyword>
<dbReference type="Gene3D" id="2.40.50.40">
    <property type="match status" value="1"/>
</dbReference>
<dbReference type="GO" id="GO:0016020">
    <property type="term" value="C:membrane"/>
    <property type="evidence" value="ECO:0007669"/>
    <property type="project" value="UniProtKB-SubCell"/>
</dbReference>
<dbReference type="GO" id="GO:0005634">
    <property type="term" value="C:nucleus"/>
    <property type="evidence" value="ECO:0007669"/>
    <property type="project" value="UniProtKB-SubCell"/>
</dbReference>
<dbReference type="GO" id="GO:0008270">
    <property type="term" value="F:zinc ion binding"/>
    <property type="evidence" value="ECO:0007669"/>
    <property type="project" value="InterPro"/>
</dbReference>
<dbReference type="PANTHER" id="PTHR46223">
    <property type="entry name" value="HISTONE-LYSINE N-METHYLTRANSFERASE SUV39H"/>
    <property type="match status" value="1"/>
</dbReference>
<evidence type="ECO:0000256" key="2">
    <source>
        <dbReference type="ARBA" id="ARBA00004141"/>
    </source>
</evidence>
<dbReference type="GO" id="GO:0030154">
    <property type="term" value="P:cell differentiation"/>
    <property type="evidence" value="ECO:0007669"/>
    <property type="project" value="UniProtKB-KW"/>
</dbReference>
<dbReference type="Pfam" id="PF00856">
    <property type="entry name" value="SET"/>
    <property type="match status" value="1"/>
</dbReference>
<dbReference type="InterPro" id="IPR007728">
    <property type="entry name" value="Pre-SET_dom"/>
</dbReference>
<accession>A0A9W7TK05</accession>
<feature type="non-terminal residue" evidence="26">
    <location>
        <position position="753"/>
    </location>
</feature>
<evidence type="ECO:0000256" key="20">
    <source>
        <dbReference type="ARBA" id="ARBA00023328"/>
    </source>
</evidence>
<dbReference type="InterPro" id="IPR000953">
    <property type="entry name" value="Chromo/chromo_shadow_dom"/>
</dbReference>
<dbReference type="InterPro" id="IPR011381">
    <property type="entry name" value="H3-K9_MeTrfase_SUV39H1/2-like"/>
</dbReference>
<dbReference type="Pfam" id="PF03619">
    <property type="entry name" value="Solute_trans_a"/>
    <property type="match status" value="1"/>
</dbReference>
<evidence type="ECO:0000259" key="24">
    <source>
        <dbReference type="PROSITE" id="PS50867"/>
    </source>
</evidence>
<dbReference type="PANTHER" id="PTHR46223:SF4">
    <property type="entry name" value="HISTONE-LYSINE N-METHYLTRANSFERASE-RELATED"/>
    <property type="match status" value="1"/>
</dbReference>
<keyword evidence="18" id="KW-0539">Nucleus</keyword>
<dbReference type="PROSITE" id="PS50280">
    <property type="entry name" value="SET"/>
    <property type="match status" value="1"/>
</dbReference>
<evidence type="ECO:0000259" key="25">
    <source>
        <dbReference type="PROSITE" id="PS50868"/>
    </source>
</evidence>
<dbReference type="InterPro" id="IPR023780">
    <property type="entry name" value="Chromo_domain"/>
</dbReference>
<dbReference type="EMBL" id="JAFHDT010000017">
    <property type="protein sequence ID" value="KAI7797798.1"/>
    <property type="molecule type" value="Genomic_DNA"/>
</dbReference>
<keyword evidence="17" id="KW-0804">Transcription</keyword>
<evidence type="ECO:0000256" key="18">
    <source>
        <dbReference type="ARBA" id="ARBA00023242"/>
    </source>
</evidence>
<evidence type="ECO:0000256" key="11">
    <source>
        <dbReference type="ARBA" id="ARBA00022782"/>
    </source>
</evidence>
<feature type="domain" description="SET" evidence="23">
    <location>
        <begin position="584"/>
        <end position="707"/>
    </location>
</feature>
<dbReference type="SMART" id="SM01417">
    <property type="entry name" value="Solute_trans_a"/>
    <property type="match status" value="1"/>
</dbReference>
<organism evidence="26 27">
    <name type="scientific">Triplophysa rosa</name>
    <name type="common">Cave loach</name>
    <dbReference type="NCBI Taxonomy" id="992332"/>
    <lineage>
        <taxon>Eukaryota</taxon>
        <taxon>Metazoa</taxon>
        <taxon>Chordata</taxon>
        <taxon>Craniata</taxon>
        <taxon>Vertebrata</taxon>
        <taxon>Euteleostomi</taxon>
        <taxon>Actinopterygii</taxon>
        <taxon>Neopterygii</taxon>
        <taxon>Teleostei</taxon>
        <taxon>Ostariophysi</taxon>
        <taxon>Cypriniformes</taxon>
        <taxon>Nemacheilidae</taxon>
        <taxon>Triplophysa</taxon>
    </lineage>
</organism>
<keyword evidence="14 21" id="KW-1133">Transmembrane helix</keyword>
<feature type="domain" description="Post-SET" evidence="25">
    <location>
        <begin position="737"/>
        <end position="753"/>
    </location>
</feature>
<keyword evidence="12" id="KW-0862">Zinc</keyword>
<evidence type="ECO:0000256" key="7">
    <source>
        <dbReference type="ARBA" id="ARBA00022679"/>
    </source>
</evidence>
<evidence type="ECO:0000256" key="13">
    <source>
        <dbReference type="ARBA" id="ARBA00022853"/>
    </source>
</evidence>
<feature type="transmembrane region" description="Helical" evidence="21">
    <location>
        <begin position="192"/>
        <end position="213"/>
    </location>
</feature>
<evidence type="ECO:0000256" key="17">
    <source>
        <dbReference type="ARBA" id="ARBA00023163"/>
    </source>
</evidence>
<dbReference type="InterPro" id="IPR001214">
    <property type="entry name" value="SET_dom"/>
</dbReference>
<dbReference type="InterPro" id="IPR005178">
    <property type="entry name" value="Ostalpha/TMEM184C"/>
</dbReference>
<dbReference type="InterPro" id="IPR050973">
    <property type="entry name" value="H3K9_Histone-Lys_N-MTase"/>
</dbReference>
<keyword evidence="20" id="KW-0137">Centromere</keyword>
<evidence type="ECO:0000256" key="9">
    <source>
        <dbReference type="ARBA" id="ARBA00022692"/>
    </source>
</evidence>
<evidence type="ECO:0000256" key="19">
    <source>
        <dbReference type="ARBA" id="ARBA00023306"/>
    </source>
</evidence>
<sequence>ARNCTFMGGGIPLSSEFFKVIKNDLWLFLLPAVFAVLLLALFLEEIGFFVRHVSSPQRRRLSLWILGIYPVFGMTSIVSLYVPRSSSLCNFIASLYHSITLLKFMGLIQDFFGGKARMLAVLAGEHVSPNPFPCCCCCCLPLFNINRTSVRWMMTAVLQLSVVRTLLFFLTLVLWTDEQYDYGDVDSVNPNIYINAIIAVSTFLSFYGYLLFYEATKRALPGYSIRAKFICIIVILVLCGLQSGILETMGALNIIPCSPPFSDLFRSQLIYHYSVIVEMFCISLFAHHSFRKVEPCHEESDEIEDDVIRVLSEKAIQTEEQLSCAVQLSCQEDETCHSNIGYNSDSEDSLCKIEHAPLDYFPFSFPLQHTPQTEANTDKVHTKPPEDSTRMELPTITSQEFFLVKWNGFSESENTWERRKNLRCPELLRRFRQDMRAALLQANKPLDSMSLSPSIASFLAKKAKQRIKLKKWEEIMNQTCKHKGRIFVCNDVDLDGPPKNFTYINENKFGKGVKVNTVTVGCKCYDCISQPVKGCCPGLLSHRRAYNNSRQVKVKPGVPIYECNSNCRCGPDCGNRVVQRGMQYDMCIFKTANGRGWGVRTQQRIFKNAFVMEYLGEVITTEEAERRGVVYDKQGITYLFDLDYVDDVYTIDAAHYGNISHFVNHSCDPNLQVYNVFIDTVDERLPRIAFFAKRGIKAGEELTFDYKMTIDPIDAECSKMDIDLSRAGFEESPIKRIHMECKCGVKNCRKYLF</sequence>
<dbReference type="GO" id="GO:0000775">
    <property type="term" value="C:chromosome, centromeric region"/>
    <property type="evidence" value="ECO:0007669"/>
    <property type="project" value="UniProtKB-SubCell"/>
</dbReference>
<dbReference type="AlphaFoldDB" id="A0A9W7TK05"/>
<feature type="transmembrane region" description="Helical" evidence="21">
    <location>
        <begin position="25"/>
        <end position="43"/>
    </location>
</feature>
<dbReference type="PROSITE" id="PS50868">
    <property type="entry name" value="POST_SET"/>
    <property type="match status" value="1"/>
</dbReference>
<keyword evidence="11" id="KW-0221">Differentiation</keyword>
<dbReference type="Pfam" id="PF00385">
    <property type="entry name" value="Chromo"/>
    <property type="match status" value="1"/>
</dbReference>
<keyword evidence="6" id="KW-0489">Methyltransferase</keyword>
<feature type="transmembrane region" description="Helical" evidence="21">
    <location>
        <begin position="63"/>
        <end position="82"/>
    </location>
</feature>
<proteinExistence type="predicted"/>
<evidence type="ECO:0000256" key="16">
    <source>
        <dbReference type="ARBA" id="ARBA00023136"/>
    </source>
</evidence>
<dbReference type="SMART" id="SM00317">
    <property type="entry name" value="SET"/>
    <property type="match status" value="1"/>
</dbReference>
<evidence type="ECO:0000313" key="27">
    <source>
        <dbReference type="Proteomes" id="UP001059041"/>
    </source>
</evidence>
<dbReference type="GO" id="GO:0032259">
    <property type="term" value="P:methylation"/>
    <property type="evidence" value="ECO:0007669"/>
    <property type="project" value="UniProtKB-KW"/>
</dbReference>
<reference evidence="26" key="1">
    <citation type="submission" date="2021-02" db="EMBL/GenBank/DDBJ databases">
        <title>Comparative genomics reveals that relaxation of natural selection precedes convergent phenotypic evolution of cavefish.</title>
        <authorList>
            <person name="Peng Z."/>
        </authorList>
    </citation>
    <scope>NUCLEOTIDE SEQUENCE</scope>
    <source>
        <tissue evidence="26">Muscle</tissue>
    </source>
</reference>